<dbReference type="PRINTS" id="PR00778">
    <property type="entry name" value="HTHARSR"/>
</dbReference>
<reference evidence="5" key="1">
    <citation type="journal article" date="2015" name="Nature">
        <title>Complex archaea that bridge the gap between prokaryotes and eukaryotes.</title>
        <authorList>
            <person name="Spang A."/>
            <person name="Saw J.H."/>
            <person name="Jorgensen S.L."/>
            <person name="Zaremba-Niedzwiedzka K."/>
            <person name="Martijn J."/>
            <person name="Lind A.E."/>
            <person name="van Eijk R."/>
            <person name="Schleper C."/>
            <person name="Guy L."/>
            <person name="Ettema T.J."/>
        </authorList>
    </citation>
    <scope>NUCLEOTIDE SEQUENCE</scope>
</reference>
<dbReference type="CDD" id="cd00090">
    <property type="entry name" value="HTH_ARSR"/>
    <property type="match status" value="1"/>
</dbReference>
<proteinExistence type="predicted"/>
<dbReference type="SUPFAM" id="SSF46785">
    <property type="entry name" value="Winged helix' DNA-binding domain"/>
    <property type="match status" value="1"/>
</dbReference>
<evidence type="ECO:0000256" key="2">
    <source>
        <dbReference type="ARBA" id="ARBA00023125"/>
    </source>
</evidence>
<dbReference type="GO" id="GO:0003677">
    <property type="term" value="F:DNA binding"/>
    <property type="evidence" value="ECO:0007669"/>
    <property type="project" value="UniProtKB-KW"/>
</dbReference>
<sequence length="122" mass="14224">MKDSSIEKKVYQLHSELCKTLSHPKRLEILNLLRDGEKSAGELVSLTDSSKANLSQHLAVLRRRRIVSTRREGVNIFYRMANPKMIKACDMIREVLFEQLVEDDQMRQVMESSRARTNNHRV</sequence>
<dbReference type="PANTHER" id="PTHR43132:SF2">
    <property type="entry name" value="ARSENICAL RESISTANCE OPERON REPRESSOR ARSR-RELATED"/>
    <property type="match status" value="1"/>
</dbReference>
<dbReference type="EMBL" id="LAZR01007860">
    <property type="protein sequence ID" value="KKM82457.1"/>
    <property type="molecule type" value="Genomic_DNA"/>
</dbReference>
<keyword evidence="2" id="KW-0238">DNA-binding</keyword>
<name>A0A0F9NM91_9ZZZZ</name>
<dbReference type="GO" id="GO:0003700">
    <property type="term" value="F:DNA-binding transcription factor activity"/>
    <property type="evidence" value="ECO:0007669"/>
    <property type="project" value="InterPro"/>
</dbReference>
<dbReference type="Pfam" id="PF01022">
    <property type="entry name" value="HTH_5"/>
    <property type="match status" value="1"/>
</dbReference>
<dbReference type="InterPro" id="IPR051011">
    <property type="entry name" value="Metal_resp_trans_reg"/>
</dbReference>
<accession>A0A0F9NM91</accession>
<comment type="caution">
    <text evidence="5">The sequence shown here is derived from an EMBL/GenBank/DDBJ whole genome shotgun (WGS) entry which is preliminary data.</text>
</comment>
<dbReference type="PROSITE" id="PS50987">
    <property type="entry name" value="HTH_ARSR_2"/>
    <property type="match status" value="1"/>
</dbReference>
<evidence type="ECO:0000256" key="1">
    <source>
        <dbReference type="ARBA" id="ARBA00023015"/>
    </source>
</evidence>
<organism evidence="5">
    <name type="scientific">marine sediment metagenome</name>
    <dbReference type="NCBI Taxonomy" id="412755"/>
    <lineage>
        <taxon>unclassified sequences</taxon>
        <taxon>metagenomes</taxon>
        <taxon>ecological metagenomes</taxon>
    </lineage>
</organism>
<dbReference type="InterPro" id="IPR011991">
    <property type="entry name" value="ArsR-like_HTH"/>
</dbReference>
<dbReference type="InterPro" id="IPR036390">
    <property type="entry name" value="WH_DNA-bd_sf"/>
</dbReference>
<dbReference type="AlphaFoldDB" id="A0A0F9NM91"/>
<gene>
    <name evidence="5" type="ORF">LCGC14_1319410</name>
</gene>
<evidence type="ECO:0000259" key="4">
    <source>
        <dbReference type="PROSITE" id="PS50987"/>
    </source>
</evidence>
<dbReference type="InterPro" id="IPR036388">
    <property type="entry name" value="WH-like_DNA-bd_sf"/>
</dbReference>
<dbReference type="SMART" id="SM00418">
    <property type="entry name" value="HTH_ARSR"/>
    <property type="match status" value="1"/>
</dbReference>
<dbReference type="Gene3D" id="1.10.10.10">
    <property type="entry name" value="Winged helix-like DNA-binding domain superfamily/Winged helix DNA-binding domain"/>
    <property type="match status" value="1"/>
</dbReference>
<dbReference type="PANTHER" id="PTHR43132">
    <property type="entry name" value="ARSENICAL RESISTANCE OPERON REPRESSOR ARSR-RELATED"/>
    <property type="match status" value="1"/>
</dbReference>
<dbReference type="InterPro" id="IPR001845">
    <property type="entry name" value="HTH_ArsR_DNA-bd_dom"/>
</dbReference>
<keyword evidence="1" id="KW-0805">Transcription regulation</keyword>
<dbReference type="NCBIfam" id="NF033788">
    <property type="entry name" value="HTH_metalloreg"/>
    <property type="match status" value="1"/>
</dbReference>
<protein>
    <recommendedName>
        <fullName evidence="4">HTH arsR-type domain-containing protein</fullName>
    </recommendedName>
</protein>
<keyword evidence="3" id="KW-0804">Transcription</keyword>
<evidence type="ECO:0000256" key="3">
    <source>
        <dbReference type="ARBA" id="ARBA00023163"/>
    </source>
</evidence>
<feature type="domain" description="HTH arsR-type" evidence="4">
    <location>
        <begin position="6"/>
        <end position="107"/>
    </location>
</feature>
<evidence type="ECO:0000313" key="5">
    <source>
        <dbReference type="EMBL" id="KKM82457.1"/>
    </source>
</evidence>